<dbReference type="GO" id="GO:0004748">
    <property type="term" value="F:ribonucleoside-diphosphate reductase activity, thioredoxin disulfide as acceptor"/>
    <property type="evidence" value="ECO:0007669"/>
    <property type="project" value="TreeGrafter"/>
</dbReference>
<dbReference type="AlphaFoldDB" id="A0A101T1U8"/>
<dbReference type="InterPro" id="IPR013785">
    <property type="entry name" value="Aldolase_TIM"/>
</dbReference>
<dbReference type="SFLD" id="SFLDS00029">
    <property type="entry name" value="Radical_SAM"/>
    <property type="match status" value="1"/>
</dbReference>
<proteinExistence type="predicted"/>
<dbReference type="Proteomes" id="UP000052982">
    <property type="component" value="Unassembled WGS sequence"/>
</dbReference>
<dbReference type="STRING" id="1943.AQJ64_15700"/>
<evidence type="ECO:0000313" key="8">
    <source>
        <dbReference type="Proteomes" id="UP000052982"/>
    </source>
</evidence>
<dbReference type="Gene3D" id="3.20.20.70">
    <property type="entry name" value="Aldolase class I"/>
    <property type="match status" value="1"/>
</dbReference>
<evidence type="ECO:0000256" key="2">
    <source>
        <dbReference type="ARBA" id="ARBA00022485"/>
    </source>
</evidence>
<evidence type="ECO:0000256" key="5">
    <source>
        <dbReference type="ARBA" id="ARBA00023004"/>
    </source>
</evidence>
<keyword evidence="2" id="KW-0004">4Fe-4S</keyword>
<accession>A0A101T1U8</accession>
<dbReference type="SFLD" id="SFLDG01063">
    <property type="entry name" value="activating_enzymes__group_1"/>
    <property type="match status" value="1"/>
</dbReference>
<comment type="caution">
    <text evidence="7">The sequence shown here is derived from an EMBL/GenBank/DDBJ whole genome shotgun (WGS) entry which is preliminary data.</text>
</comment>
<dbReference type="InterPro" id="IPR034457">
    <property type="entry name" value="Organic_radical-activating"/>
</dbReference>
<keyword evidence="8" id="KW-1185">Reference proteome</keyword>
<protein>
    <submittedName>
        <fullName evidence="7">Uncharacterized protein</fullName>
    </submittedName>
</protein>
<keyword evidence="5" id="KW-0408">Iron</keyword>
<dbReference type="SFLD" id="SFLDG01066">
    <property type="entry name" value="organic_radical-activating_enz"/>
    <property type="match status" value="1"/>
</dbReference>
<gene>
    <name evidence="7" type="ORF">AQJ64_15700</name>
</gene>
<evidence type="ECO:0000256" key="3">
    <source>
        <dbReference type="ARBA" id="ARBA00022691"/>
    </source>
</evidence>
<dbReference type="Pfam" id="PF13353">
    <property type="entry name" value="Fer4_12"/>
    <property type="match status" value="1"/>
</dbReference>
<organism evidence="7 8">
    <name type="scientific">Streptomyces griseoruber</name>
    <dbReference type="NCBI Taxonomy" id="1943"/>
    <lineage>
        <taxon>Bacteria</taxon>
        <taxon>Bacillati</taxon>
        <taxon>Actinomycetota</taxon>
        <taxon>Actinomycetes</taxon>
        <taxon>Kitasatosporales</taxon>
        <taxon>Streptomycetaceae</taxon>
        <taxon>Streptomyces</taxon>
    </lineage>
</organism>
<dbReference type="PANTHER" id="PTHR30352">
    <property type="entry name" value="PYRUVATE FORMATE-LYASE-ACTIVATING ENZYME"/>
    <property type="match status" value="1"/>
</dbReference>
<keyword evidence="4" id="KW-0479">Metal-binding</keyword>
<reference evidence="7 8" key="1">
    <citation type="submission" date="2015-10" db="EMBL/GenBank/DDBJ databases">
        <title>Draft genome sequence of Streptomyces griseoruber DSM 40281, type strain for the species Streptomyces griseoruber.</title>
        <authorList>
            <person name="Ruckert C."/>
            <person name="Winkler A."/>
            <person name="Kalinowski J."/>
            <person name="Kampfer P."/>
            <person name="Glaeser S."/>
        </authorList>
    </citation>
    <scope>NUCLEOTIDE SEQUENCE [LARGE SCALE GENOMIC DNA]</scope>
    <source>
        <strain evidence="7 8">DSM 40281</strain>
    </source>
</reference>
<dbReference type="PANTHER" id="PTHR30352:SF2">
    <property type="entry name" value="ANAEROBIC RIBONUCLEOSIDE-TRIPHOSPHATE REDUCTASE-ACTIVATING PROTEIN"/>
    <property type="match status" value="1"/>
</dbReference>
<dbReference type="EMBL" id="LMWW01000018">
    <property type="protein sequence ID" value="KUN84205.1"/>
    <property type="molecule type" value="Genomic_DNA"/>
</dbReference>
<evidence type="ECO:0000256" key="4">
    <source>
        <dbReference type="ARBA" id="ARBA00022723"/>
    </source>
</evidence>
<keyword evidence="6" id="KW-0411">Iron-sulfur</keyword>
<evidence type="ECO:0000256" key="6">
    <source>
        <dbReference type="ARBA" id="ARBA00023014"/>
    </source>
</evidence>
<keyword evidence="3" id="KW-0949">S-adenosyl-L-methionine</keyword>
<dbReference type="SFLD" id="SFLDF00299">
    <property type="entry name" value="anaerobic_ribonucleoside-triph"/>
    <property type="match status" value="1"/>
</dbReference>
<dbReference type="SUPFAM" id="SSF102114">
    <property type="entry name" value="Radical SAM enzymes"/>
    <property type="match status" value="1"/>
</dbReference>
<sequence>MPASGGPPVLFVGRISESVRVLGPGTRAVVWVQGCPLRCPGCLSPEGLPFEGGEPWAVDALAARLHALPAEVTGVTFSGGEPMAQAAALAALVDRMRAARDWSVMSYSGFTLERLRRGDAGRRELLARLDILVDGPFLAERQRPLLWRGSDNQRIHWLTDRHEPPAHDGSAGLEVEIASGSIAWNGVPPVPGFRENFERALDRDGIHLTIPRRTDVR</sequence>
<evidence type="ECO:0000313" key="7">
    <source>
        <dbReference type="EMBL" id="KUN84205.1"/>
    </source>
</evidence>
<dbReference type="GO" id="GO:0046872">
    <property type="term" value="F:metal ion binding"/>
    <property type="evidence" value="ECO:0007669"/>
    <property type="project" value="UniProtKB-KW"/>
</dbReference>
<comment type="cofactor">
    <cofactor evidence="1">
        <name>[4Fe-4S] cluster</name>
        <dbReference type="ChEBI" id="CHEBI:49883"/>
    </cofactor>
</comment>
<dbReference type="InterPro" id="IPR058240">
    <property type="entry name" value="rSAM_sf"/>
</dbReference>
<dbReference type="GO" id="GO:0051539">
    <property type="term" value="F:4 iron, 4 sulfur cluster binding"/>
    <property type="evidence" value="ECO:0007669"/>
    <property type="project" value="UniProtKB-KW"/>
</dbReference>
<dbReference type="GO" id="GO:0043365">
    <property type="term" value="F:[formate-C-acetyltransferase]-activating enzyme activity"/>
    <property type="evidence" value="ECO:0007669"/>
    <property type="project" value="InterPro"/>
</dbReference>
<dbReference type="OrthoDB" id="9782387at2"/>
<evidence type="ECO:0000256" key="1">
    <source>
        <dbReference type="ARBA" id="ARBA00001966"/>
    </source>
</evidence>
<dbReference type="InterPro" id="IPR012837">
    <property type="entry name" value="NrdG"/>
</dbReference>
<dbReference type="InterPro" id="IPR007197">
    <property type="entry name" value="rSAM"/>
</dbReference>
<name>A0A101T1U8_9ACTN</name>